<dbReference type="PANTHER" id="PTHR30055">
    <property type="entry name" value="HTH-TYPE TRANSCRIPTIONAL REGULATOR RUTR"/>
    <property type="match status" value="1"/>
</dbReference>
<evidence type="ECO:0000256" key="1">
    <source>
        <dbReference type="ARBA" id="ARBA00023015"/>
    </source>
</evidence>
<dbReference type="InterPro" id="IPR050109">
    <property type="entry name" value="HTH-type_TetR-like_transc_reg"/>
</dbReference>
<feature type="DNA-binding region" description="H-T-H motif" evidence="4">
    <location>
        <begin position="44"/>
        <end position="63"/>
    </location>
</feature>
<dbReference type="GO" id="GO:0003700">
    <property type="term" value="F:DNA-binding transcription factor activity"/>
    <property type="evidence" value="ECO:0007669"/>
    <property type="project" value="TreeGrafter"/>
</dbReference>
<evidence type="ECO:0000256" key="3">
    <source>
        <dbReference type="ARBA" id="ARBA00023163"/>
    </source>
</evidence>
<evidence type="ECO:0000313" key="7">
    <source>
        <dbReference type="Proteomes" id="UP000549113"/>
    </source>
</evidence>
<dbReference type="EMBL" id="JACIFH010000001">
    <property type="protein sequence ID" value="MBB4141026.1"/>
    <property type="molecule type" value="Genomic_DNA"/>
</dbReference>
<organism evidence="6 7">
    <name type="scientific">Microbacterium invictum</name>
    <dbReference type="NCBI Taxonomy" id="515415"/>
    <lineage>
        <taxon>Bacteria</taxon>
        <taxon>Bacillati</taxon>
        <taxon>Actinomycetota</taxon>
        <taxon>Actinomycetes</taxon>
        <taxon>Micrococcales</taxon>
        <taxon>Microbacteriaceae</taxon>
        <taxon>Microbacterium</taxon>
    </lineage>
</organism>
<dbReference type="PROSITE" id="PS50977">
    <property type="entry name" value="HTH_TETR_2"/>
    <property type="match status" value="1"/>
</dbReference>
<dbReference type="Pfam" id="PF00440">
    <property type="entry name" value="TetR_N"/>
    <property type="match status" value="1"/>
</dbReference>
<dbReference type="Gene3D" id="1.10.357.10">
    <property type="entry name" value="Tetracycline Repressor, domain 2"/>
    <property type="match status" value="1"/>
</dbReference>
<dbReference type="SUPFAM" id="SSF46689">
    <property type="entry name" value="Homeodomain-like"/>
    <property type="match status" value="1"/>
</dbReference>
<reference evidence="6 7" key="1">
    <citation type="submission" date="2020-08" db="EMBL/GenBank/DDBJ databases">
        <title>Sequencing the genomes of 1000 actinobacteria strains.</title>
        <authorList>
            <person name="Klenk H.-P."/>
        </authorList>
    </citation>
    <scope>NUCLEOTIDE SEQUENCE [LARGE SCALE GENOMIC DNA]</scope>
    <source>
        <strain evidence="6 7">DSM 19600</strain>
    </source>
</reference>
<comment type="caution">
    <text evidence="6">The sequence shown here is derived from an EMBL/GenBank/DDBJ whole genome shotgun (WGS) entry which is preliminary data.</text>
</comment>
<feature type="domain" description="HTH tetR-type" evidence="5">
    <location>
        <begin position="21"/>
        <end position="81"/>
    </location>
</feature>
<gene>
    <name evidence="6" type="ORF">BKA10_002820</name>
</gene>
<dbReference type="PANTHER" id="PTHR30055:SF234">
    <property type="entry name" value="HTH-TYPE TRANSCRIPTIONAL REGULATOR BETI"/>
    <property type="match status" value="1"/>
</dbReference>
<evidence type="ECO:0000313" key="6">
    <source>
        <dbReference type="EMBL" id="MBB4141026.1"/>
    </source>
</evidence>
<keyword evidence="3" id="KW-0804">Transcription</keyword>
<dbReference type="Proteomes" id="UP000549113">
    <property type="component" value="Unassembled WGS sequence"/>
</dbReference>
<protein>
    <submittedName>
        <fullName evidence="6">AcrR family transcriptional regulator</fullName>
    </submittedName>
</protein>
<accession>A0AA40SRJ9</accession>
<evidence type="ECO:0000256" key="4">
    <source>
        <dbReference type="PROSITE-ProRule" id="PRU00335"/>
    </source>
</evidence>
<dbReference type="SUPFAM" id="SSF48498">
    <property type="entry name" value="Tetracyclin repressor-like, C-terminal domain"/>
    <property type="match status" value="1"/>
</dbReference>
<sequence length="205" mass="22580">MSSATAPSPPTGRRGAYRKTAQRRSQIIDAAAHVFAHVGFRNSTLSEIAKRVGLTAPGVTHHFPTKEALLEAVFEDRDHDANTHLRDRQGIDVLRGILEIAERDEKDLERTRLYTIMAAEATTAGHPAHEYFRGRYDLVLHHVEAAFAHAAAHGQLRDDTDPATAAQSYVAASDGIQLQALFRAGATSQSAFIRQTLERHLTVRL</sequence>
<keyword evidence="2 4" id="KW-0238">DNA-binding</keyword>
<evidence type="ECO:0000256" key="2">
    <source>
        <dbReference type="ARBA" id="ARBA00023125"/>
    </source>
</evidence>
<proteinExistence type="predicted"/>
<dbReference type="InterPro" id="IPR036271">
    <property type="entry name" value="Tet_transcr_reg_TetR-rel_C_sf"/>
</dbReference>
<name>A0AA40SRJ9_9MICO</name>
<dbReference type="GO" id="GO:0000976">
    <property type="term" value="F:transcription cis-regulatory region binding"/>
    <property type="evidence" value="ECO:0007669"/>
    <property type="project" value="TreeGrafter"/>
</dbReference>
<dbReference type="InterPro" id="IPR001647">
    <property type="entry name" value="HTH_TetR"/>
</dbReference>
<dbReference type="PRINTS" id="PR00455">
    <property type="entry name" value="HTHTETR"/>
</dbReference>
<dbReference type="PROSITE" id="PS01081">
    <property type="entry name" value="HTH_TETR_1"/>
    <property type="match status" value="1"/>
</dbReference>
<keyword evidence="7" id="KW-1185">Reference proteome</keyword>
<dbReference type="InterPro" id="IPR023772">
    <property type="entry name" value="DNA-bd_HTH_TetR-type_CS"/>
</dbReference>
<evidence type="ECO:0000259" key="5">
    <source>
        <dbReference type="PROSITE" id="PS50977"/>
    </source>
</evidence>
<dbReference type="RefSeq" id="WP_183500557.1">
    <property type="nucleotide sequence ID" value="NZ_BAABCO010000004.1"/>
</dbReference>
<dbReference type="AlphaFoldDB" id="A0AA40SRJ9"/>
<keyword evidence="1" id="KW-0805">Transcription regulation</keyword>
<dbReference type="InterPro" id="IPR009057">
    <property type="entry name" value="Homeodomain-like_sf"/>
</dbReference>